<dbReference type="SUPFAM" id="SSF51735">
    <property type="entry name" value="NAD(P)-binding Rossmann-fold domains"/>
    <property type="match status" value="1"/>
</dbReference>
<dbReference type="RefSeq" id="XP_035349017.1">
    <property type="nucleotide sequence ID" value="XM_035493124.1"/>
</dbReference>
<dbReference type="PANTHER" id="PTHR24321">
    <property type="entry name" value="DEHYDROGENASES, SHORT CHAIN"/>
    <property type="match status" value="1"/>
</dbReference>
<keyword evidence="3" id="KW-0560">Oxidoreductase</keyword>
<dbReference type="Gene3D" id="3.40.50.720">
    <property type="entry name" value="NAD(P)-binding Rossmann-like Domain"/>
    <property type="match status" value="1"/>
</dbReference>
<evidence type="ECO:0000256" key="1">
    <source>
        <dbReference type="ARBA" id="ARBA00006484"/>
    </source>
</evidence>
<evidence type="ECO:0000256" key="3">
    <source>
        <dbReference type="ARBA" id="ARBA00023002"/>
    </source>
</evidence>
<name>A0A7H8RE75_TALRU</name>
<accession>A0A7H8RE75</accession>
<dbReference type="OrthoDB" id="4221234at2759"/>
<comment type="similarity">
    <text evidence="1">Belongs to the short-chain dehydrogenases/reductases (SDR) family.</text>
</comment>
<proteinExistence type="inferred from homology"/>
<keyword evidence="5" id="KW-1185">Reference proteome</keyword>
<dbReference type="KEGG" id="trg:TRUGW13939_10008"/>
<dbReference type="GO" id="GO:0016491">
    <property type="term" value="F:oxidoreductase activity"/>
    <property type="evidence" value="ECO:0007669"/>
    <property type="project" value="UniProtKB-KW"/>
</dbReference>
<protein>
    <submittedName>
        <fullName evidence="4">Uncharacterized protein</fullName>
    </submittedName>
</protein>
<dbReference type="InterPro" id="IPR002347">
    <property type="entry name" value="SDR_fam"/>
</dbReference>
<dbReference type="Proteomes" id="UP000509510">
    <property type="component" value="Chromosome V"/>
</dbReference>
<keyword evidence="2" id="KW-0521">NADP</keyword>
<dbReference type="InterPro" id="IPR020904">
    <property type="entry name" value="Sc_DH/Rdtase_CS"/>
</dbReference>
<dbReference type="EMBL" id="CP055902">
    <property type="protein sequence ID" value="QKX62843.1"/>
    <property type="molecule type" value="Genomic_DNA"/>
</dbReference>
<organism evidence="4 5">
    <name type="scientific">Talaromyces rugulosus</name>
    <name type="common">Penicillium rugulosum</name>
    <dbReference type="NCBI Taxonomy" id="121627"/>
    <lineage>
        <taxon>Eukaryota</taxon>
        <taxon>Fungi</taxon>
        <taxon>Dikarya</taxon>
        <taxon>Ascomycota</taxon>
        <taxon>Pezizomycotina</taxon>
        <taxon>Eurotiomycetes</taxon>
        <taxon>Eurotiomycetidae</taxon>
        <taxon>Eurotiales</taxon>
        <taxon>Trichocomaceae</taxon>
        <taxon>Talaromyces</taxon>
        <taxon>Talaromyces sect. Islandici</taxon>
    </lineage>
</organism>
<dbReference type="InterPro" id="IPR036291">
    <property type="entry name" value="NAD(P)-bd_dom_sf"/>
</dbReference>
<dbReference type="PROSITE" id="PS00061">
    <property type="entry name" value="ADH_SHORT"/>
    <property type="match status" value="1"/>
</dbReference>
<evidence type="ECO:0000313" key="5">
    <source>
        <dbReference type="Proteomes" id="UP000509510"/>
    </source>
</evidence>
<sequence>MASLENKVIAITGAASGIGRVTAIECAKRGASLALSDRDEASLSGLLGELKAQGVTAITTVVDVTNSDQVDGWIKEAVAHFGRLDGAANIAGVVGQPGGKVFANITETTNEHWSTILDINLTGLFYCLRAQLRVMQSGGSIINVASMAGVIGRPGIAAYSSSKHGVIGLTKSAAKEVGERGIRVNALAPGPVDTPMLQQIKTDAGTGDRPVTETYKNVPLRKMGTPENMAKTIAFALSDDASFTTGATFTVDGGITC</sequence>
<gene>
    <name evidence="4" type="ORF">TRUGW13939_10008</name>
</gene>
<reference evidence="5" key="1">
    <citation type="submission" date="2020-06" db="EMBL/GenBank/DDBJ databases">
        <title>A chromosome-scale genome assembly of Talaromyces rugulosus W13939.</title>
        <authorList>
            <person name="Wang B."/>
            <person name="Guo L."/>
            <person name="Ye K."/>
            <person name="Wang L."/>
        </authorList>
    </citation>
    <scope>NUCLEOTIDE SEQUENCE [LARGE SCALE GENOMIC DNA]</scope>
    <source>
        <strain evidence="5">W13939</strain>
    </source>
</reference>
<evidence type="ECO:0000313" key="4">
    <source>
        <dbReference type="EMBL" id="QKX62843.1"/>
    </source>
</evidence>
<dbReference type="AlphaFoldDB" id="A0A7H8RE75"/>
<dbReference type="CDD" id="cd05233">
    <property type="entry name" value="SDR_c"/>
    <property type="match status" value="1"/>
</dbReference>
<dbReference type="Pfam" id="PF13561">
    <property type="entry name" value="adh_short_C2"/>
    <property type="match status" value="1"/>
</dbReference>
<evidence type="ECO:0000256" key="2">
    <source>
        <dbReference type="ARBA" id="ARBA00022857"/>
    </source>
</evidence>
<dbReference type="PANTHER" id="PTHR24321:SF8">
    <property type="entry name" value="ESTRADIOL 17-BETA-DEHYDROGENASE 8-RELATED"/>
    <property type="match status" value="1"/>
</dbReference>
<dbReference type="PRINTS" id="PR00081">
    <property type="entry name" value="GDHRDH"/>
</dbReference>
<dbReference type="GeneID" id="55997489"/>
<dbReference type="FunFam" id="3.40.50.720:FF:000084">
    <property type="entry name" value="Short-chain dehydrogenase reductase"/>
    <property type="match status" value="1"/>
</dbReference>
<dbReference type="PRINTS" id="PR00080">
    <property type="entry name" value="SDRFAMILY"/>
</dbReference>